<evidence type="ECO:0000256" key="1">
    <source>
        <dbReference type="SAM" id="MobiDB-lite"/>
    </source>
</evidence>
<sequence>MHFLTAKAAIAICAVFAVVGIGGYAVYHGGTADLLAVSSETLKDAFSFGAFSSPEPALRIQLDEPGASNASETGESRPQGTGTVSGAPSRTQVPQQDIPQFVPLPFSLGSAEKSAPANPIPSASSGQASDKTSNPVSASVPALSAGDEGVPRCNFSRTSAISSAVRINELAWMGSTASASDEWIELKNISAGSAPLSGWQIASQDDAFKIVFGSGEKISAGGLYLLERTDDASVPGISADKIYKGALPNGGTWLKLFNANCDAVDEMDARNGFAALGGDAGARKTLERNQNGAGWHTSAAPDGTPRRENSTMTMTMTPASATPQSEMPAPPASVPTSTVITETPPPPVTPPAEPPPQAQPVTPSPAMSAIVINEVMAGMDGDLLGEFIELYNPSSQAVTLTGWSIKKKNSNGKEESFVVTSHFKDKSVAAGEYFLLKNDGTQISTPTADLLWPHSHVLAYTNNAVALYDASGAKVSEISWTEIPKGKSFGKTAGGAFAVLGTPTPRGENRE</sequence>
<dbReference type="Gene3D" id="2.60.40.1260">
    <property type="entry name" value="Lamin Tail domain"/>
    <property type="match status" value="2"/>
</dbReference>
<dbReference type="SUPFAM" id="SSF74853">
    <property type="entry name" value="Lamin A/C globular tail domain"/>
    <property type="match status" value="2"/>
</dbReference>
<dbReference type="InterPro" id="IPR001322">
    <property type="entry name" value="Lamin_tail_dom"/>
</dbReference>
<protein>
    <recommendedName>
        <fullName evidence="2">LTD domain-containing protein</fullName>
    </recommendedName>
</protein>
<feature type="compositionally biased region" description="Polar residues" evidence="1">
    <location>
        <begin position="126"/>
        <end position="137"/>
    </location>
</feature>
<feature type="region of interest" description="Disordered" evidence="1">
    <location>
        <begin position="288"/>
        <end position="363"/>
    </location>
</feature>
<dbReference type="EMBL" id="MHLB01000024">
    <property type="protein sequence ID" value="OGZ02030.1"/>
    <property type="molecule type" value="Genomic_DNA"/>
</dbReference>
<dbReference type="Proteomes" id="UP000178348">
    <property type="component" value="Unassembled WGS sequence"/>
</dbReference>
<feature type="domain" description="LTD" evidence="2">
    <location>
        <begin position="156"/>
        <end position="318"/>
    </location>
</feature>
<evidence type="ECO:0000313" key="4">
    <source>
        <dbReference type="Proteomes" id="UP000178348"/>
    </source>
</evidence>
<dbReference type="AlphaFoldDB" id="A0A1G2CMR1"/>
<feature type="compositionally biased region" description="Low complexity" evidence="1">
    <location>
        <begin position="310"/>
        <end position="323"/>
    </location>
</feature>
<proteinExistence type="predicted"/>
<dbReference type="InterPro" id="IPR036415">
    <property type="entry name" value="Lamin_tail_dom_sf"/>
</dbReference>
<organism evidence="3 4">
    <name type="scientific">Candidatus Liptonbacteria bacterium RIFCSPLOWO2_01_FULL_53_13</name>
    <dbReference type="NCBI Taxonomy" id="1798651"/>
    <lineage>
        <taxon>Bacteria</taxon>
        <taxon>Candidatus Liptoniibacteriota</taxon>
    </lineage>
</organism>
<dbReference type="Pfam" id="PF00932">
    <property type="entry name" value="LTD"/>
    <property type="match status" value="2"/>
</dbReference>
<evidence type="ECO:0000313" key="3">
    <source>
        <dbReference type="EMBL" id="OGZ02030.1"/>
    </source>
</evidence>
<feature type="compositionally biased region" description="Polar residues" evidence="1">
    <location>
        <begin position="68"/>
        <end position="95"/>
    </location>
</feature>
<comment type="caution">
    <text evidence="3">The sequence shown here is derived from an EMBL/GenBank/DDBJ whole genome shotgun (WGS) entry which is preliminary data.</text>
</comment>
<feature type="compositionally biased region" description="Pro residues" evidence="1">
    <location>
        <begin position="343"/>
        <end position="358"/>
    </location>
</feature>
<evidence type="ECO:0000259" key="2">
    <source>
        <dbReference type="PROSITE" id="PS51841"/>
    </source>
</evidence>
<gene>
    <name evidence="3" type="ORF">A2946_03775</name>
</gene>
<name>A0A1G2CMR1_9BACT</name>
<dbReference type="PROSITE" id="PS51841">
    <property type="entry name" value="LTD"/>
    <property type="match status" value="2"/>
</dbReference>
<feature type="domain" description="LTD" evidence="2">
    <location>
        <begin position="354"/>
        <end position="485"/>
    </location>
</feature>
<accession>A0A1G2CMR1</accession>
<feature type="compositionally biased region" description="Low complexity" evidence="1">
    <location>
        <begin position="114"/>
        <end position="125"/>
    </location>
</feature>
<feature type="region of interest" description="Disordered" evidence="1">
    <location>
        <begin position="110"/>
        <end position="149"/>
    </location>
</feature>
<feature type="region of interest" description="Disordered" evidence="1">
    <location>
        <begin position="66"/>
        <end position="95"/>
    </location>
</feature>
<reference evidence="3 4" key="1">
    <citation type="journal article" date="2016" name="Nat. Commun.">
        <title>Thousands of microbial genomes shed light on interconnected biogeochemical processes in an aquifer system.</title>
        <authorList>
            <person name="Anantharaman K."/>
            <person name="Brown C.T."/>
            <person name="Hug L.A."/>
            <person name="Sharon I."/>
            <person name="Castelle C.J."/>
            <person name="Probst A.J."/>
            <person name="Thomas B.C."/>
            <person name="Singh A."/>
            <person name="Wilkins M.J."/>
            <person name="Karaoz U."/>
            <person name="Brodie E.L."/>
            <person name="Williams K.H."/>
            <person name="Hubbard S.S."/>
            <person name="Banfield J.F."/>
        </authorList>
    </citation>
    <scope>NUCLEOTIDE SEQUENCE [LARGE SCALE GENOMIC DNA]</scope>
</reference>